<proteinExistence type="predicted"/>
<reference evidence="1 2" key="1">
    <citation type="submission" date="2007-03" db="EMBL/GenBank/DDBJ databases">
        <authorList>
            <person name="Stal L."/>
            <person name="Ferriera S."/>
            <person name="Johnson J."/>
            <person name="Kravitz S."/>
            <person name="Beeson K."/>
            <person name="Sutton G."/>
            <person name="Rogers Y.-H."/>
            <person name="Friedman R."/>
            <person name="Frazier M."/>
            <person name="Venter J.C."/>
        </authorList>
    </citation>
    <scope>NUCLEOTIDE SEQUENCE [LARGE SCALE GENOMIC DNA]</scope>
    <source>
        <strain evidence="1 2">CCY0110</strain>
    </source>
</reference>
<evidence type="ECO:0000313" key="1">
    <source>
        <dbReference type="EMBL" id="EAZ93419.1"/>
    </source>
</evidence>
<accession>A3IHY7</accession>
<name>A3IHY7_9CHRO</name>
<gene>
    <name evidence="1" type="ORF">CY0110_16527</name>
</gene>
<dbReference type="AlphaFoldDB" id="A3IHY7"/>
<evidence type="ECO:0000313" key="2">
    <source>
        <dbReference type="Proteomes" id="UP000003781"/>
    </source>
</evidence>
<dbReference type="EMBL" id="AAXW01000002">
    <property type="protein sequence ID" value="EAZ93419.1"/>
    <property type="molecule type" value="Genomic_DNA"/>
</dbReference>
<sequence>MIEIPVPIPIGGNTCPFVRVSP</sequence>
<comment type="caution">
    <text evidence="1">The sequence shown here is derived from an EMBL/GenBank/DDBJ whole genome shotgun (WGS) entry which is preliminary data.</text>
</comment>
<keyword evidence="2" id="KW-1185">Reference proteome</keyword>
<dbReference type="Proteomes" id="UP000003781">
    <property type="component" value="Unassembled WGS sequence"/>
</dbReference>
<protein>
    <submittedName>
        <fullName evidence="1">Uncharacterized protein</fullName>
    </submittedName>
</protein>
<organism evidence="1 2">
    <name type="scientific">Crocosphaera chwakensis CCY0110</name>
    <dbReference type="NCBI Taxonomy" id="391612"/>
    <lineage>
        <taxon>Bacteria</taxon>
        <taxon>Bacillati</taxon>
        <taxon>Cyanobacteriota</taxon>
        <taxon>Cyanophyceae</taxon>
        <taxon>Oscillatoriophycideae</taxon>
        <taxon>Chroococcales</taxon>
        <taxon>Aphanothecaceae</taxon>
        <taxon>Crocosphaera</taxon>
        <taxon>Crocosphaera chwakensis</taxon>
    </lineage>
</organism>